<keyword evidence="11" id="KW-1185">Reference proteome</keyword>
<protein>
    <recommendedName>
        <fullName evidence="9">Protein translocase subunit SecE</fullName>
    </recommendedName>
</protein>
<accession>A0ABR9RZW7</accession>
<dbReference type="InterPro" id="IPR038379">
    <property type="entry name" value="SecE_sf"/>
</dbReference>
<keyword evidence="7 9" id="KW-0811">Translocation</keyword>
<dbReference type="Proteomes" id="UP000806285">
    <property type="component" value="Unassembled WGS sequence"/>
</dbReference>
<dbReference type="NCBIfam" id="TIGR00964">
    <property type="entry name" value="secE_bact"/>
    <property type="match status" value="1"/>
</dbReference>
<keyword evidence="4 9" id="KW-0812">Transmembrane</keyword>
<dbReference type="RefSeq" id="WP_193675392.1">
    <property type="nucleotide sequence ID" value="NZ_JADDIV010000001.1"/>
</dbReference>
<keyword evidence="2 9" id="KW-0813">Transport</keyword>
<evidence type="ECO:0000256" key="8">
    <source>
        <dbReference type="ARBA" id="ARBA00023136"/>
    </source>
</evidence>
<keyword evidence="6 9" id="KW-1133">Transmembrane helix</keyword>
<comment type="caution">
    <text evidence="10">The sequence shown here is derived from an EMBL/GenBank/DDBJ whole genome shotgun (WGS) entry which is preliminary data.</text>
</comment>
<comment type="similarity">
    <text evidence="9">Belongs to the SecE/SEC61-gamma family.</text>
</comment>
<evidence type="ECO:0000256" key="4">
    <source>
        <dbReference type="ARBA" id="ARBA00022692"/>
    </source>
</evidence>
<reference evidence="10 11" key="1">
    <citation type="submission" date="2020-10" db="EMBL/GenBank/DDBJ databases">
        <title>Ramlibacter sp. HM2 16S ribosomal RNA gene Genome sequencing and assembly.</title>
        <authorList>
            <person name="Kang M."/>
        </authorList>
    </citation>
    <scope>NUCLEOTIDE SEQUENCE [LARGE SCALE GENOMIC DNA]</scope>
    <source>
        <strain evidence="10 11">HM2</strain>
    </source>
</reference>
<dbReference type="PANTHER" id="PTHR33910:SF1">
    <property type="entry name" value="PROTEIN TRANSLOCASE SUBUNIT SECE"/>
    <property type="match status" value="1"/>
</dbReference>
<evidence type="ECO:0000256" key="5">
    <source>
        <dbReference type="ARBA" id="ARBA00022927"/>
    </source>
</evidence>
<comment type="function">
    <text evidence="9">Essential subunit of the Sec protein translocation channel SecYEG. Clamps together the 2 halves of SecY. May contact the channel plug during translocation.</text>
</comment>
<comment type="subunit">
    <text evidence="9">Component of the Sec protein translocase complex. Heterotrimer consisting of SecY, SecE and SecG subunits. The heterotrimers can form oligomers, although 1 heterotrimer is thought to be able to translocate proteins. Interacts with the ribosome. Interacts with SecDF, and other proteins may be involved. Interacts with SecA.</text>
</comment>
<keyword evidence="5 9" id="KW-0653">Protein transport</keyword>
<feature type="transmembrane region" description="Helical" evidence="9">
    <location>
        <begin position="91"/>
        <end position="111"/>
    </location>
</feature>
<evidence type="ECO:0000313" key="10">
    <source>
        <dbReference type="EMBL" id="MBE7366796.1"/>
    </source>
</evidence>
<comment type="caution">
    <text evidence="9">Lacks conserved residue(s) required for the propagation of feature annotation.</text>
</comment>
<dbReference type="InterPro" id="IPR005807">
    <property type="entry name" value="SecE_bac"/>
</dbReference>
<sequence length="129" mass="14179">MASSTQQVETVTSGADKAKVGAAIALVIASLAGFYLLARQGQIAQWGALVVGLAAAVAVFFTSLPGKEFVGFGRDAWKETRKVVWPTRKEAIQMTLYVFGFVVVMALFLWLTDKTLEWVFYDLILGWKQ</sequence>
<dbReference type="PRINTS" id="PR01650">
    <property type="entry name" value="SECETRNLCASE"/>
</dbReference>
<feature type="transmembrane region" description="Helical" evidence="9">
    <location>
        <begin position="20"/>
        <end position="37"/>
    </location>
</feature>
<gene>
    <name evidence="9 10" type="primary">secE</name>
    <name evidence="10" type="ORF">IM787_04370</name>
</gene>
<feature type="transmembrane region" description="Helical" evidence="9">
    <location>
        <begin position="43"/>
        <end position="64"/>
    </location>
</feature>
<evidence type="ECO:0000256" key="9">
    <source>
        <dbReference type="HAMAP-Rule" id="MF_00422"/>
    </source>
</evidence>
<evidence type="ECO:0000256" key="1">
    <source>
        <dbReference type="ARBA" id="ARBA00004370"/>
    </source>
</evidence>
<name>A0ABR9RZW7_9BURK</name>
<dbReference type="PANTHER" id="PTHR33910">
    <property type="entry name" value="PROTEIN TRANSLOCASE SUBUNIT SECE"/>
    <property type="match status" value="1"/>
</dbReference>
<keyword evidence="3 9" id="KW-1003">Cell membrane</keyword>
<evidence type="ECO:0000256" key="6">
    <source>
        <dbReference type="ARBA" id="ARBA00022989"/>
    </source>
</evidence>
<dbReference type="NCBIfam" id="NF004371">
    <property type="entry name" value="PRK05740.1-1"/>
    <property type="match status" value="1"/>
</dbReference>
<evidence type="ECO:0000256" key="2">
    <source>
        <dbReference type="ARBA" id="ARBA00022448"/>
    </source>
</evidence>
<evidence type="ECO:0000313" key="11">
    <source>
        <dbReference type="Proteomes" id="UP000806285"/>
    </source>
</evidence>
<dbReference type="Gene3D" id="1.20.5.1030">
    <property type="entry name" value="Preprotein translocase secy subunit"/>
    <property type="match status" value="1"/>
</dbReference>
<evidence type="ECO:0000256" key="3">
    <source>
        <dbReference type="ARBA" id="ARBA00022475"/>
    </source>
</evidence>
<evidence type="ECO:0000256" key="7">
    <source>
        <dbReference type="ARBA" id="ARBA00023010"/>
    </source>
</evidence>
<organism evidence="10 11">
    <name type="scientific">Ramlibacter pallidus</name>
    <dbReference type="NCBI Taxonomy" id="2780087"/>
    <lineage>
        <taxon>Bacteria</taxon>
        <taxon>Pseudomonadati</taxon>
        <taxon>Pseudomonadota</taxon>
        <taxon>Betaproteobacteria</taxon>
        <taxon>Burkholderiales</taxon>
        <taxon>Comamonadaceae</taxon>
        <taxon>Ramlibacter</taxon>
    </lineage>
</organism>
<comment type="subcellular location">
    <subcellularLocation>
        <location evidence="1">Membrane</location>
    </subcellularLocation>
</comment>
<keyword evidence="8 9" id="KW-0472">Membrane</keyword>
<dbReference type="Pfam" id="PF00584">
    <property type="entry name" value="SecE"/>
    <property type="match status" value="1"/>
</dbReference>
<dbReference type="HAMAP" id="MF_00422">
    <property type="entry name" value="SecE"/>
    <property type="match status" value="1"/>
</dbReference>
<proteinExistence type="inferred from homology"/>
<dbReference type="EMBL" id="JADDIV010000001">
    <property type="protein sequence ID" value="MBE7366796.1"/>
    <property type="molecule type" value="Genomic_DNA"/>
</dbReference>
<dbReference type="InterPro" id="IPR001901">
    <property type="entry name" value="Translocase_SecE/Sec61-g"/>
</dbReference>